<dbReference type="SUPFAM" id="SSF56112">
    <property type="entry name" value="Protein kinase-like (PK-like)"/>
    <property type="match status" value="1"/>
</dbReference>
<evidence type="ECO:0008006" key="3">
    <source>
        <dbReference type="Google" id="ProtNLM"/>
    </source>
</evidence>
<gene>
    <name evidence="1" type="ORF">KDK_45230</name>
</gene>
<proteinExistence type="predicted"/>
<evidence type="ECO:0000313" key="2">
    <source>
        <dbReference type="Proteomes" id="UP000287188"/>
    </source>
</evidence>
<name>A0A402ANJ2_9CHLR</name>
<dbReference type="EMBL" id="BIFS01000001">
    <property type="protein sequence ID" value="GCE20723.1"/>
    <property type="molecule type" value="Genomic_DNA"/>
</dbReference>
<dbReference type="Proteomes" id="UP000287188">
    <property type="component" value="Unassembled WGS sequence"/>
</dbReference>
<keyword evidence="2" id="KW-1185">Reference proteome</keyword>
<organism evidence="1 2">
    <name type="scientific">Dictyobacter kobayashii</name>
    <dbReference type="NCBI Taxonomy" id="2014872"/>
    <lineage>
        <taxon>Bacteria</taxon>
        <taxon>Bacillati</taxon>
        <taxon>Chloroflexota</taxon>
        <taxon>Ktedonobacteria</taxon>
        <taxon>Ktedonobacterales</taxon>
        <taxon>Dictyobacteraceae</taxon>
        <taxon>Dictyobacter</taxon>
    </lineage>
</organism>
<dbReference type="AlphaFoldDB" id="A0A402ANJ2"/>
<protein>
    <recommendedName>
        <fullName evidence="3">Protein kinase domain-containing protein</fullName>
    </recommendedName>
</protein>
<accession>A0A402ANJ2</accession>
<comment type="caution">
    <text evidence="1">The sequence shown here is derived from an EMBL/GenBank/DDBJ whole genome shotgun (WGS) entry which is preliminary data.</text>
</comment>
<evidence type="ECO:0000313" key="1">
    <source>
        <dbReference type="EMBL" id="GCE20723.1"/>
    </source>
</evidence>
<dbReference type="RefSeq" id="WP_126552352.1">
    <property type="nucleotide sequence ID" value="NZ_BIFS01000001.1"/>
</dbReference>
<reference evidence="2" key="1">
    <citation type="submission" date="2018-12" db="EMBL/GenBank/DDBJ databases">
        <title>Tengunoibacter tsumagoiensis gen. nov., sp. nov., Dictyobacter kobayashii sp. nov., D. alpinus sp. nov., and D. joshuensis sp. nov. and description of Dictyobacteraceae fam. nov. within the order Ktedonobacterales isolated from Tengu-no-mugimeshi.</title>
        <authorList>
            <person name="Wang C.M."/>
            <person name="Zheng Y."/>
            <person name="Sakai Y."/>
            <person name="Toyoda A."/>
            <person name="Minakuchi Y."/>
            <person name="Abe K."/>
            <person name="Yokota A."/>
            <person name="Yabe S."/>
        </authorList>
    </citation>
    <scope>NUCLEOTIDE SEQUENCE [LARGE SCALE GENOMIC DNA]</scope>
    <source>
        <strain evidence="2">Uno11</strain>
    </source>
</reference>
<dbReference type="Gene3D" id="3.30.200.20">
    <property type="entry name" value="Phosphorylase Kinase, domain 1"/>
    <property type="match status" value="1"/>
</dbReference>
<sequence length="73" mass="8096">MQLHIGQKVGNYRIVGEIAQGAYAYVYKATHSFLSQRMVALKILHTTFVDPGLSMISSLKRPISLSNCAIPIF</sequence>
<dbReference type="InterPro" id="IPR011009">
    <property type="entry name" value="Kinase-like_dom_sf"/>
</dbReference>